<reference evidence="1 2" key="2">
    <citation type="submission" date="2023-06" db="EMBL/GenBank/DDBJ databases">
        <title>The Gram-positive Non-spore-bearing Anaerobic Bacilli of Human Feces.</title>
        <authorList>
            <person name="Eggerth A.H."/>
        </authorList>
    </citation>
    <scope>NUCLEOTIDE SEQUENCE [LARGE SCALE GENOMIC DNA]</scope>
    <source>
        <strain evidence="1 2">CBA3108</strain>
    </source>
</reference>
<accession>A0ABY7R315</accession>
<name>A0ABY7R315_9ACTN</name>
<dbReference type="EMBL" id="CP115668">
    <property type="protein sequence ID" value="WCC81137.1"/>
    <property type="molecule type" value="Genomic_DNA"/>
</dbReference>
<evidence type="ECO:0000313" key="2">
    <source>
        <dbReference type="Proteomes" id="UP001212097"/>
    </source>
</evidence>
<evidence type="ECO:0000313" key="1">
    <source>
        <dbReference type="EMBL" id="WCC81137.1"/>
    </source>
</evidence>
<reference evidence="1 2" key="1">
    <citation type="submission" date="2023-01" db="EMBL/GenBank/DDBJ databases">
        <authorList>
            <person name="Lee S.H."/>
            <person name="Jung H.S."/>
            <person name="Yun J.U."/>
        </authorList>
    </citation>
    <scope>NUCLEOTIDE SEQUENCE [LARGE SCALE GENOMIC DNA]</scope>
    <source>
        <strain evidence="1 2">CBA3108</strain>
    </source>
</reference>
<dbReference type="Proteomes" id="UP001212097">
    <property type="component" value="Chromosome"/>
</dbReference>
<proteinExistence type="predicted"/>
<sequence>MRRGDEDAEPVWWATIGFDGAGRSIELVFVRGVDGSVLVIHANWLTKGFLAQMRRAR</sequence>
<keyword evidence="2" id="KW-1185">Reference proteome</keyword>
<organism evidence="1 2">
    <name type="scientific">Cutibacterium equinum</name>
    <dbReference type="NCBI Taxonomy" id="3016342"/>
    <lineage>
        <taxon>Bacteria</taxon>
        <taxon>Bacillati</taxon>
        <taxon>Actinomycetota</taxon>
        <taxon>Actinomycetes</taxon>
        <taxon>Propionibacteriales</taxon>
        <taxon>Propionibacteriaceae</taxon>
        <taxon>Cutibacterium</taxon>
    </lineage>
</organism>
<dbReference type="RefSeq" id="WP_271419315.1">
    <property type="nucleotide sequence ID" value="NZ_CP115668.1"/>
</dbReference>
<gene>
    <name evidence="1" type="ORF">O6R08_07775</name>
</gene>
<protein>
    <submittedName>
        <fullName evidence="1">Toxin-antitoxin system toxin subunit</fullName>
    </submittedName>
</protein>